<proteinExistence type="inferred from homology"/>
<dbReference type="PANTHER" id="PTHR23073">
    <property type="entry name" value="26S PROTEASOME REGULATORY SUBUNIT"/>
    <property type="match status" value="1"/>
</dbReference>
<dbReference type="EMBL" id="SMCO01000006">
    <property type="protein sequence ID" value="TCV86756.1"/>
    <property type="molecule type" value="Genomic_DNA"/>
</dbReference>
<evidence type="ECO:0000256" key="3">
    <source>
        <dbReference type="ARBA" id="ARBA00022840"/>
    </source>
</evidence>
<gene>
    <name evidence="6" type="ORF">EDC63_106117</name>
</gene>
<dbReference type="InterPro" id="IPR003593">
    <property type="entry name" value="AAA+_ATPase"/>
</dbReference>
<keyword evidence="3" id="KW-0067">ATP-binding</keyword>
<keyword evidence="7" id="KW-1185">Reference proteome</keyword>
<evidence type="ECO:0000313" key="6">
    <source>
        <dbReference type="EMBL" id="TCV86756.1"/>
    </source>
</evidence>
<dbReference type="InterPro" id="IPR054472">
    <property type="entry name" value="WHD"/>
</dbReference>
<dbReference type="AlphaFoldDB" id="A0A4R3Y4R0"/>
<reference evidence="6 7" key="1">
    <citation type="submission" date="2019-03" db="EMBL/GenBank/DDBJ databases">
        <title>Genomic Encyclopedia of Type Strains, Phase IV (KMG-IV): sequencing the most valuable type-strain genomes for metagenomic binning, comparative biology and taxonomic classification.</title>
        <authorList>
            <person name="Goeker M."/>
        </authorList>
    </citation>
    <scope>NUCLEOTIDE SEQUENCE [LARGE SCALE GENOMIC DNA]</scope>
    <source>
        <strain evidence="6 7">DSM 100309</strain>
    </source>
</reference>
<dbReference type="Pfam" id="PF00004">
    <property type="entry name" value="AAA"/>
    <property type="match status" value="1"/>
</dbReference>
<dbReference type="InterPro" id="IPR050221">
    <property type="entry name" value="26S_Proteasome_ATPase"/>
</dbReference>
<evidence type="ECO:0000256" key="2">
    <source>
        <dbReference type="ARBA" id="ARBA00022741"/>
    </source>
</evidence>
<keyword evidence="2" id="KW-0547">Nucleotide-binding</keyword>
<organism evidence="6 7">
    <name type="scientific">Sulfurirhabdus autotrophica</name>
    <dbReference type="NCBI Taxonomy" id="1706046"/>
    <lineage>
        <taxon>Bacteria</taxon>
        <taxon>Pseudomonadati</taxon>
        <taxon>Pseudomonadota</taxon>
        <taxon>Betaproteobacteria</taxon>
        <taxon>Nitrosomonadales</taxon>
        <taxon>Sulfuricellaceae</taxon>
        <taxon>Sulfurirhabdus</taxon>
    </lineage>
</organism>
<dbReference type="Gene3D" id="3.40.50.300">
    <property type="entry name" value="P-loop containing nucleotide triphosphate hydrolases"/>
    <property type="match status" value="1"/>
</dbReference>
<comment type="similarity">
    <text evidence="1">Belongs to the AAA ATPase family.</text>
</comment>
<evidence type="ECO:0000259" key="5">
    <source>
        <dbReference type="SMART" id="SM00382"/>
    </source>
</evidence>
<dbReference type="CDD" id="cd19481">
    <property type="entry name" value="RecA-like_protease"/>
    <property type="match status" value="1"/>
</dbReference>
<evidence type="ECO:0000256" key="1">
    <source>
        <dbReference type="ARBA" id="ARBA00006914"/>
    </source>
</evidence>
<accession>A0A4R3Y4R0</accession>
<feature type="region of interest" description="Disordered" evidence="4">
    <location>
        <begin position="30"/>
        <end position="73"/>
    </location>
</feature>
<dbReference type="GO" id="GO:0005524">
    <property type="term" value="F:ATP binding"/>
    <property type="evidence" value="ECO:0007669"/>
    <property type="project" value="UniProtKB-KW"/>
</dbReference>
<feature type="domain" description="AAA+ ATPase" evidence="5">
    <location>
        <begin position="524"/>
        <end position="656"/>
    </location>
</feature>
<dbReference type="Proteomes" id="UP000295367">
    <property type="component" value="Unassembled WGS sequence"/>
</dbReference>
<dbReference type="InterPro" id="IPR003959">
    <property type="entry name" value="ATPase_AAA_core"/>
</dbReference>
<dbReference type="InterPro" id="IPR027417">
    <property type="entry name" value="P-loop_NTPase"/>
</dbReference>
<dbReference type="GO" id="GO:0016887">
    <property type="term" value="F:ATP hydrolysis activity"/>
    <property type="evidence" value="ECO:0007669"/>
    <property type="project" value="InterPro"/>
</dbReference>
<evidence type="ECO:0000313" key="7">
    <source>
        <dbReference type="Proteomes" id="UP000295367"/>
    </source>
</evidence>
<dbReference type="SUPFAM" id="SSF52540">
    <property type="entry name" value="P-loop containing nucleoside triphosphate hydrolases"/>
    <property type="match status" value="1"/>
</dbReference>
<dbReference type="RefSeq" id="WP_124948168.1">
    <property type="nucleotide sequence ID" value="NZ_BHVT01000076.1"/>
</dbReference>
<comment type="caution">
    <text evidence="6">The sequence shown here is derived from an EMBL/GenBank/DDBJ whole genome shotgun (WGS) entry which is preliminary data.</text>
</comment>
<dbReference type="OrthoDB" id="9802352at2"/>
<protein>
    <submittedName>
        <fullName evidence="6">ATPase family protein associated with various cellular activities (AAA)</fullName>
    </submittedName>
</protein>
<evidence type="ECO:0000256" key="4">
    <source>
        <dbReference type="SAM" id="MobiDB-lite"/>
    </source>
</evidence>
<sequence>MSEIDQWLQANDKYLADALSELRQRLERMVGQELKPAPVPETTLAPEPMSTTEGPPPSSARETSVAAPAQPHKERSLLDRLFNTHPKPAESETQTPFAPEMSVETAANVASETVPPPEVMGEAMNETIPEAESKAGAVAHTPALLLLAQRLGLTKFERNTLLLCAAMELDTRVAGLCARAQGEPSRPYPTFALALALFENSAWEVLSPERPLRYWRLIEINQPGAQPLVSSAIKADERIVNYIKGLNYLDDRLAPLTTQIGLSEESLPPSQAHQVEEIVALLDSGQRGMSQPLFQLVGNDSASKLSVAGQVASRLGLTLYRLSAESVPAQTGDQDTMVRLWQRECAFLPIALYVDASQLDRATSPQTAALQRVFSRSMGLVFLDTHEPWPEPGRESITFDIAKPTRDEQRAVWEQALGARAADHPARLAGQFNFNAATIRSVTTNALGKSEGGDLGSTLWAECLRHARPALDQLSQVLEPKAQWNDLALPPPEKRLLRQITDQVATRMAVYDDWGFRERMNRGLGISVLFAGESGTGKTMAAEVIANELGLLLYRIDLSAVVSKYIGETEKNLRKLFDAAEDGGAILFFDEADALFGKRSEVKDSHDRYANIEINYLLQRMEAYRGLAILATNMKGALDTAFVRRLRFVVNFPFPGTSERLAIWQRVFPEKTPLGELDFQRLAKLNITGGSIINIAVNAAFLAAQSKTRVTMPFVLEASRNEFRKLDKPVNEADFRWLESAGGNA</sequence>
<dbReference type="SMART" id="SM00382">
    <property type="entry name" value="AAA"/>
    <property type="match status" value="1"/>
</dbReference>
<dbReference type="Pfam" id="PF22977">
    <property type="entry name" value="WHD"/>
    <property type="match status" value="1"/>
</dbReference>
<name>A0A4R3Y4R0_9PROT</name>